<dbReference type="Proteomes" id="UP000000268">
    <property type="component" value="Chromosome"/>
</dbReference>
<dbReference type="OrthoDB" id="450111at2"/>
<dbReference type="Pfam" id="PF14234">
    <property type="entry name" value="DUF4336"/>
    <property type="match status" value="1"/>
</dbReference>
<dbReference type="AlphaFoldDB" id="B0C0P4"/>
<dbReference type="EMBL" id="CP000828">
    <property type="protein sequence ID" value="ABW26018.1"/>
    <property type="molecule type" value="Genomic_DNA"/>
</dbReference>
<dbReference type="STRING" id="329726.AM1_0976"/>
<dbReference type="RefSeq" id="WP_012161580.1">
    <property type="nucleotide sequence ID" value="NC_009925.1"/>
</dbReference>
<evidence type="ECO:0000313" key="2">
    <source>
        <dbReference type="Proteomes" id="UP000000268"/>
    </source>
</evidence>
<sequence>MNLIPVAENLWTATQPFSYLGLEVGTRMVAVRLSPGELILISPIQMQATDCSSLNSLGTVNHLIAPNQFHHLYLSQAQALYPDATTWGVEGLADKRPDLKLDSLLNKAGTFGEELEYLPFKGFGALLPRGICLAHETVFWHRPSRSLILTDTSFHFDETFPWVTQLAARVMGSYKVLKPSYFEKLGSRDKAQVKASVRQVLAWDFDRVITAHGSIVETDGKAQFTAGFEWLLGETL</sequence>
<dbReference type="PANTHER" id="PTHR33835">
    <property type="entry name" value="YALI0C07656P"/>
    <property type="match status" value="1"/>
</dbReference>
<gene>
    <name evidence="1" type="ordered locus">AM1_0976</name>
</gene>
<evidence type="ECO:0008006" key="3">
    <source>
        <dbReference type="Google" id="ProtNLM"/>
    </source>
</evidence>
<reference evidence="1 2" key="1">
    <citation type="journal article" date="2008" name="Proc. Natl. Acad. Sci. U.S.A.">
        <title>Niche adaptation and genome expansion in the chlorophyll d-producing cyanobacterium Acaryochloris marina.</title>
        <authorList>
            <person name="Swingley W.D."/>
            <person name="Chen M."/>
            <person name="Cheung P.C."/>
            <person name="Conrad A.L."/>
            <person name="Dejesa L.C."/>
            <person name="Hao J."/>
            <person name="Honchak B.M."/>
            <person name="Karbach L.E."/>
            <person name="Kurdoglu A."/>
            <person name="Lahiri S."/>
            <person name="Mastrian S.D."/>
            <person name="Miyashita H."/>
            <person name="Page L."/>
            <person name="Ramakrishna P."/>
            <person name="Satoh S."/>
            <person name="Sattley W.M."/>
            <person name="Shimada Y."/>
            <person name="Taylor H.L."/>
            <person name="Tomo T."/>
            <person name="Tsuchiya T."/>
            <person name="Wang Z.T."/>
            <person name="Raymond J."/>
            <person name="Mimuro M."/>
            <person name="Blankenship R.E."/>
            <person name="Touchman J.W."/>
        </authorList>
    </citation>
    <scope>NUCLEOTIDE SEQUENCE [LARGE SCALE GENOMIC DNA]</scope>
    <source>
        <strain evidence="2">MBIC 11017</strain>
    </source>
</reference>
<name>B0C0P4_ACAM1</name>
<dbReference type="eggNOG" id="COG4221">
    <property type="taxonomic scope" value="Bacteria"/>
</dbReference>
<protein>
    <recommendedName>
        <fullName evidence="3">DUF4336 domain-containing protein</fullName>
    </recommendedName>
</protein>
<dbReference type="HOGENOM" id="CLU_056292_2_0_3"/>
<proteinExistence type="predicted"/>
<dbReference type="KEGG" id="amr:AM1_0976"/>
<dbReference type="PANTHER" id="PTHR33835:SF1">
    <property type="entry name" value="METALLO-BETA-LACTAMASE DOMAIN-CONTAINING PROTEIN"/>
    <property type="match status" value="1"/>
</dbReference>
<accession>B0C0P4</accession>
<keyword evidence="2" id="KW-1185">Reference proteome</keyword>
<evidence type="ECO:0000313" key="1">
    <source>
        <dbReference type="EMBL" id="ABW26018.1"/>
    </source>
</evidence>
<dbReference type="InterPro" id="IPR025638">
    <property type="entry name" value="DUF4336"/>
</dbReference>
<organism evidence="1 2">
    <name type="scientific">Acaryochloris marina (strain MBIC 11017)</name>
    <dbReference type="NCBI Taxonomy" id="329726"/>
    <lineage>
        <taxon>Bacteria</taxon>
        <taxon>Bacillati</taxon>
        <taxon>Cyanobacteriota</taxon>
        <taxon>Cyanophyceae</taxon>
        <taxon>Acaryochloridales</taxon>
        <taxon>Acaryochloridaceae</taxon>
        <taxon>Acaryochloris</taxon>
    </lineage>
</organism>
<dbReference type="InterPro" id="IPR036866">
    <property type="entry name" value="RibonucZ/Hydroxyglut_hydro"/>
</dbReference>
<dbReference type="SUPFAM" id="SSF56281">
    <property type="entry name" value="Metallo-hydrolase/oxidoreductase"/>
    <property type="match status" value="1"/>
</dbReference>